<dbReference type="CDD" id="cd13957">
    <property type="entry name" value="PT_UbiA_Cox10"/>
    <property type="match status" value="1"/>
</dbReference>
<keyword evidence="4" id="KW-0808">Transferase</keyword>
<name>A0A382USZ6_9ZZZZ</name>
<evidence type="ECO:0000256" key="6">
    <source>
        <dbReference type="ARBA" id="ARBA00022989"/>
    </source>
</evidence>
<comment type="subcellular location">
    <subcellularLocation>
        <location evidence="1">Cell membrane</location>
        <topology evidence="1">Multi-pass membrane protein</topology>
    </subcellularLocation>
</comment>
<comment type="pathway">
    <text evidence="2">Porphyrin-containing compound metabolism; heme O biosynthesis; heme O from protoheme: step 1/1.</text>
</comment>
<dbReference type="GO" id="GO:0006783">
    <property type="term" value="P:heme biosynthetic process"/>
    <property type="evidence" value="ECO:0007669"/>
    <property type="project" value="UniProtKB-KW"/>
</dbReference>
<evidence type="ECO:0000256" key="8">
    <source>
        <dbReference type="ARBA" id="ARBA00023136"/>
    </source>
</evidence>
<feature type="transmembrane region" description="Helical" evidence="11">
    <location>
        <begin position="176"/>
        <end position="197"/>
    </location>
</feature>
<dbReference type="PANTHER" id="PTHR43448">
    <property type="entry name" value="PROTOHEME IX FARNESYLTRANSFERASE, MITOCHONDRIAL"/>
    <property type="match status" value="1"/>
</dbReference>
<feature type="transmembrane region" description="Helical" evidence="11">
    <location>
        <begin position="54"/>
        <end position="76"/>
    </location>
</feature>
<dbReference type="Pfam" id="PF01040">
    <property type="entry name" value="UbiA"/>
    <property type="match status" value="1"/>
</dbReference>
<evidence type="ECO:0000256" key="5">
    <source>
        <dbReference type="ARBA" id="ARBA00022692"/>
    </source>
</evidence>
<dbReference type="AlphaFoldDB" id="A0A382USZ6"/>
<evidence type="ECO:0000256" key="1">
    <source>
        <dbReference type="ARBA" id="ARBA00004651"/>
    </source>
</evidence>
<keyword evidence="3" id="KW-1003">Cell membrane</keyword>
<feature type="transmembrane region" description="Helical" evidence="11">
    <location>
        <begin position="123"/>
        <end position="144"/>
    </location>
</feature>
<protein>
    <recommendedName>
        <fullName evidence="9">Protoheme IX farnesyltransferase</fullName>
    </recommendedName>
    <alternativeName>
        <fullName evidence="10">Heme B farnesyltransferase</fullName>
    </alternativeName>
</protein>
<proteinExistence type="inferred from homology"/>
<dbReference type="InterPro" id="IPR044878">
    <property type="entry name" value="UbiA_sf"/>
</dbReference>
<dbReference type="PROSITE" id="PS00943">
    <property type="entry name" value="UBIA"/>
    <property type="match status" value="1"/>
</dbReference>
<dbReference type="Gene3D" id="1.10.357.140">
    <property type="entry name" value="UbiA prenyltransferase"/>
    <property type="match status" value="1"/>
</dbReference>
<dbReference type="NCBIfam" id="TIGR01473">
    <property type="entry name" value="cyoE_ctaB"/>
    <property type="match status" value="1"/>
</dbReference>
<evidence type="ECO:0000256" key="2">
    <source>
        <dbReference type="ARBA" id="ARBA00004919"/>
    </source>
</evidence>
<dbReference type="InterPro" id="IPR006369">
    <property type="entry name" value="Protohaem_IX_farnesylTrfase"/>
</dbReference>
<evidence type="ECO:0000256" key="11">
    <source>
        <dbReference type="SAM" id="Phobius"/>
    </source>
</evidence>
<sequence length="217" mass="23023">MSDSTFSTVSVGSFARSSALSDYFALLKPRVMSLVVFTSAVGMFMAPGELHPVLIFTALLCIAVGAGASGAINMWLDRDIDALMTRTQDRPLPAGRVTPGAALALGIWLSIGSVSLMALAINWVSAILLAVTICFYIFVYTIWLKRRTPQNIVIGGTAGALPPVIGWAAITGEAGISALVLFLIIFLWTPPHFWALALGRVDEYKKAGVPMLPVVAG</sequence>
<evidence type="ECO:0000313" key="12">
    <source>
        <dbReference type="EMBL" id="SVD36811.1"/>
    </source>
</evidence>
<evidence type="ECO:0000256" key="4">
    <source>
        <dbReference type="ARBA" id="ARBA00022679"/>
    </source>
</evidence>
<evidence type="ECO:0000256" key="10">
    <source>
        <dbReference type="ARBA" id="ARBA00042475"/>
    </source>
</evidence>
<keyword evidence="7" id="KW-0350">Heme biosynthesis</keyword>
<feature type="transmembrane region" description="Helical" evidence="11">
    <location>
        <begin position="151"/>
        <end position="170"/>
    </location>
</feature>
<feature type="non-terminal residue" evidence="12">
    <location>
        <position position="217"/>
    </location>
</feature>
<evidence type="ECO:0000256" key="3">
    <source>
        <dbReference type="ARBA" id="ARBA00022475"/>
    </source>
</evidence>
<organism evidence="12">
    <name type="scientific">marine metagenome</name>
    <dbReference type="NCBI Taxonomy" id="408172"/>
    <lineage>
        <taxon>unclassified sequences</taxon>
        <taxon>metagenomes</taxon>
        <taxon>ecological metagenomes</taxon>
    </lineage>
</organism>
<keyword evidence="8 11" id="KW-0472">Membrane</keyword>
<feature type="transmembrane region" description="Helical" evidence="11">
    <location>
        <begin position="97"/>
        <end position="117"/>
    </location>
</feature>
<keyword evidence="5 11" id="KW-0812">Transmembrane</keyword>
<dbReference type="EMBL" id="UINC01146214">
    <property type="protein sequence ID" value="SVD36811.1"/>
    <property type="molecule type" value="Genomic_DNA"/>
</dbReference>
<dbReference type="GO" id="GO:0008495">
    <property type="term" value="F:protoheme IX farnesyltransferase activity"/>
    <property type="evidence" value="ECO:0007669"/>
    <property type="project" value="InterPro"/>
</dbReference>
<dbReference type="InterPro" id="IPR000537">
    <property type="entry name" value="UbiA_prenyltransferase"/>
</dbReference>
<gene>
    <name evidence="12" type="ORF">METZ01_LOCUS389665</name>
</gene>
<dbReference type="NCBIfam" id="NF003349">
    <property type="entry name" value="PRK04375.1-2"/>
    <property type="match status" value="1"/>
</dbReference>
<accession>A0A382USZ6</accession>
<reference evidence="12" key="1">
    <citation type="submission" date="2018-05" db="EMBL/GenBank/DDBJ databases">
        <authorList>
            <person name="Lanie J.A."/>
            <person name="Ng W.-L."/>
            <person name="Kazmierczak K.M."/>
            <person name="Andrzejewski T.M."/>
            <person name="Davidsen T.M."/>
            <person name="Wayne K.J."/>
            <person name="Tettelin H."/>
            <person name="Glass J.I."/>
            <person name="Rusch D."/>
            <person name="Podicherti R."/>
            <person name="Tsui H.-C.T."/>
            <person name="Winkler M.E."/>
        </authorList>
    </citation>
    <scope>NUCLEOTIDE SEQUENCE</scope>
</reference>
<evidence type="ECO:0000256" key="7">
    <source>
        <dbReference type="ARBA" id="ARBA00023133"/>
    </source>
</evidence>
<keyword evidence="6 11" id="KW-1133">Transmembrane helix</keyword>
<dbReference type="HAMAP" id="MF_00154">
    <property type="entry name" value="CyoE_CtaB"/>
    <property type="match status" value="1"/>
</dbReference>
<evidence type="ECO:0000256" key="9">
    <source>
        <dbReference type="ARBA" id="ARBA00040810"/>
    </source>
</evidence>
<dbReference type="GO" id="GO:0005886">
    <property type="term" value="C:plasma membrane"/>
    <property type="evidence" value="ECO:0007669"/>
    <property type="project" value="UniProtKB-SubCell"/>
</dbReference>
<dbReference type="PANTHER" id="PTHR43448:SF7">
    <property type="entry name" value="4-HYDROXYBENZOATE SOLANESYLTRANSFERASE"/>
    <property type="match status" value="1"/>
</dbReference>
<dbReference type="InterPro" id="IPR030470">
    <property type="entry name" value="UbiA_prenylTrfase_CS"/>
</dbReference>